<evidence type="ECO:0000313" key="1">
    <source>
        <dbReference type="EMBL" id="GJE86034.1"/>
    </source>
</evidence>
<accession>A0A9P3L910</accession>
<dbReference type="Proteomes" id="UP000703269">
    <property type="component" value="Unassembled WGS sequence"/>
</dbReference>
<dbReference type="AlphaFoldDB" id="A0A9P3L910"/>
<comment type="caution">
    <text evidence="1">The sequence shown here is derived from an EMBL/GenBank/DDBJ whole genome shotgun (WGS) entry which is preliminary data.</text>
</comment>
<protein>
    <submittedName>
        <fullName evidence="1">Uncharacterized protein</fullName>
    </submittedName>
</protein>
<keyword evidence="2" id="KW-1185">Reference proteome</keyword>
<reference evidence="1 2" key="1">
    <citation type="submission" date="2021-08" db="EMBL/GenBank/DDBJ databases">
        <title>Draft Genome Sequence of Phanerochaete sordida strain YK-624.</title>
        <authorList>
            <person name="Mori T."/>
            <person name="Dohra H."/>
            <person name="Suzuki T."/>
            <person name="Kawagishi H."/>
            <person name="Hirai H."/>
        </authorList>
    </citation>
    <scope>NUCLEOTIDE SEQUENCE [LARGE SCALE GENOMIC DNA]</scope>
    <source>
        <strain evidence="1 2">YK-624</strain>
    </source>
</reference>
<gene>
    <name evidence="1" type="ORF">PsYK624_021140</name>
</gene>
<name>A0A9P3L910_9APHY</name>
<evidence type="ECO:0000313" key="2">
    <source>
        <dbReference type="Proteomes" id="UP000703269"/>
    </source>
</evidence>
<organism evidence="1 2">
    <name type="scientific">Phanerochaete sordida</name>
    <dbReference type="NCBI Taxonomy" id="48140"/>
    <lineage>
        <taxon>Eukaryota</taxon>
        <taxon>Fungi</taxon>
        <taxon>Dikarya</taxon>
        <taxon>Basidiomycota</taxon>
        <taxon>Agaricomycotina</taxon>
        <taxon>Agaricomycetes</taxon>
        <taxon>Polyporales</taxon>
        <taxon>Phanerochaetaceae</taxon>
        <taxon>Phanerochaete</taxon>
    </lineage>
</organism>
<sequence>MQVSPVVAIDRRVRCKLSEGGPVSCKRYRDRKLCVLCSPGHCRSHMTLAEPILVLSWPSQLFYSSTTAITSCAVLNCASEDGHLHDPYRLLCDERAAQDRACPYSTQS</sequence>
<dbReference type="EMBL" id="BPQB01000003">
    <property type="protein sequence ID" value="GJE86034.1"/>
    <property type="molecule type" value="Genomic_DNA"/>
</dbReference>
<proteinExistence type="predicted"/>